<dbReference type="CDD" id="cd07995">
    <property type="entry name" value="TPK"/>
    <property type="match status" value="1"/>
</dbReference>
<dbReference type="Pfam" id="PF04263">
    <property type="entry name" value="TPK_catalytic"/>
    <property type="match status" value="1"/>
</dbReference>
<dbReference type="VEuPathDB" id="AmoebaDB:EDI_195680"/>
<dbReference type="PANTHER" id="PTHR41299">
    <property type="entry name" value="THIAMINE PYROPHOSPHOKINASE"/>
    <property type="match status" value="1"/>
</dbReference>
<dbReference type="SUPFAM" id="SSF63862">
    <property type="entry name" value="Thiamin pyrophosphokinase, substrate-binding domain"/>
    <property type="match status" value="1"/>
</dbReference>
<dbReference type="InterPro" id="IPR007373">
    <property type="entry name" value="Thiamin_PyroPKinase_B1-bd"/>
</dbReference>
<proteinExistence type="predicted"/>
<dbReference type="SUPFAM" id="SSF63999">
    <property type="entry name" value="Thiamin pyrophosphokinase, catalytic domain"/>
    <property type="match status" value="1"/>
</dbReference>
<dbReference type="GO" id="GO:0030975">
    <property type="term" value="F:thiamine binding"/>
    <property type="evidence" value="ECO:0007669"/>
    <property type="project" value="InterPro"/>
</dbReference>
<dbReference type="PANTHER" id="PTHR41299:SF1">
    <property type="entry name" value="THIAMINE PYROPHOSPHOKINASE"/>
    <property type="match status" value="1"/>
</dbReference>
<dbReference type="GO" id="GO:0009229">
    <property type="term" value="P:thiamine diphosphate biosynthetic process"/>
    <property type="evidence" value="ECO:0007669"/>
    <property type="project" value="InterPro"/>
</dbReference>
<dbReference type="OrthoDB" id="25149at2759"/>
<dbReference type="EMBL" id="DS549799">
    <property type="protein sequence ID" value="EDR24764.1"/>
    <property type="molecule type" value="Genomic_DNA"/>
</dbReference>
<dbReference type="GeneID" id="5883968"/>
<dbReference type="InterPro" id="IPR006282">
    <property type="entry name" value="Thi_PPkinase"/>
</dbReference>
<dbReference type="Pfam" id="PF04265">
    <property type="entry name" value="TPK_B1_binding"/>
    <property type="match status" value="1"/>
</dbReference>
<protein>
    <submittedName>
        <fullName evidence="6">Thiamine pyrophosphokinase, putative</fullName>
        <ecNumber evidence="6">2.7.6.2</ecNumber>
    </submittedName>
</protein>
<evidence type="ECO:0000313" key="6">
    <source>
        <dbReference type="EMBL" id="EDR24764.1"/>
    </source>
</evidence>
<dbReference type="NCBIfam" id="TIGR01378">
    <property type="entry name" value="thi_PPkinase"/>
    <property type="match status" value="1"/>
</dbReference>
<dbReference type="Proteomes" id="UP000008076">
    <property type="component" value="Unassembled WGS sequence"/>
</dbReference>
<dbReference type="SMART" id="SM00983">
    <property type="entry name" value="TPK_B1_binding"/>
    <property type="match status" value="1"/>
</dbReference>
<evidence type="ECO:0000313" key="7">
    <source>
        <dbReference type="Proteomes" id="UP000008076"/>
    </source>
</evidence>
<evidence type="ECO:0000256" key="4">
    <source>
        <dbReference type="ARBA" id="ARBA00022840"/>
    </source>
</evidence>
<dbReference type="KEGG" id="edi:EDI_195680"/>
<evidence type="ECO:0000256" key="2">
    <source>
        <dbReference type="ARBA" id="ARBA00022741"/>
    </source>
</evidence>
<evidence type="ECO:0000256" key="1">
    <source>
        <dbReference type="ARBA" id="ARBA00022679"/>
    </source>
</evidence>
<reference evidence="7" key="1">
    <citation type="submission" date="2007-12" db="EMBL/GenBank/DDBJ databases">
        <title>Annotation of Entamoeba dispar SAW760.</title>
        <authorList>
            <person name="Lorenzi H."/>
            <person name="Inman J."/>
            <person name="Schobel S."/>
            <person name="Amedeo P."/>
            <person name="Caler E."/>
        </authorList>
    </citation>
    <scope>NUCLEOTIDE SEQUENCE [LARGE SCALE GENOMIC DNA]</scope>
    <source>
        <strain evidence="7">ATCC PRA-260 / SAW760</strain>
    </source>
</reference>
<name>B0EL02_ENTDS</name>
<evidence type="ECO:0000259" key="5">
    <source>
        <dbReference type="SMART" id="SM00983"/>
    </source>
</evidence>
<keyword evidence="3 6" id="KW-0418">Kinase</keyword>
<accession>B0EL02</accession>
<dbReference type="eggNOG" id="ENOG502SWSQ">
    <property type="taxonomic scope" value="Eukaryota"/>
</dbReference>
<keyword evidence="2" id="KW-0547">Nucleotide-binding</keyword>
<feature type="domain" description="Thiamin pyrophosphokinase thiamin-binding" evidence="5">
    <location>
        <begin position="151"/>
        <end position="210"/>
    </location>
</feature>
<dbReference type="GO" id="GO:0006772">
    <property type="term" value="P:thiamine metabolic process"/>
    <property type="evidence" value="ECO:0007669"/>
    <property type="project" value="InterPro"/>
</dbReference>
<evidence type="ECO:0000256" key="3">
    <source>
        <dbReference type="ARBA" id="ARBA00022777"/>
    </source>
</evidence>
<keyword evidence="4" id="KW-0067">ATP-binding</keyword>
<dbReference type="InterPro" id="IPR007371">
    <property type="entry name" value="TPK_catalytic"/>
</dbReference>
<dbReference type="EC" id="2.7.6.2" evidence="6"/>
<dbReference type="AlphaFoldDB" id="B0EL02"/>
<dbReference type="GO" id="GO:0004788">
    <property type="term" value="F:thiamine diphosphokinase activity"/>
    <property type="evidence" value="ECO:0007669"/>
    <property type="project" value="UniProtKB-EC"/>
</dbReference>
<organism evidence="7">
    <name type="scientific">Entamoeba dispar (strain ATCC PRA-260 / SAW760)</name>
    <dbReference type="NCBI Taxonomy" id="370354"/>
    <lineage>
        <taxon>Eukaryota</taxon>
        <taxon>Amoebozoa</taxon>
        <taxon>Evosea</taxon>
        <taxon>Archamoebae</taxon>
        <taxon>Mastigamoebida</taxon>
        <taxon>Entamoebidae</taxon>
        <taxon>Entamoeba</taxon>
    </lineage>
</organism>
<sequence>MNGPYAIIFTGGHYDDHPDASQFYQSLIDSSSFFICADSGADHASELKRTPLFIVGDMDSVSQETIKHFKNVKQIQFRCDKDYTDTEIAISKCIDEGYKNIVLCGAIGTRFDHSLSNVLSLIRLKNEGVEAKIINYYEEIFVAKPYTEIEGKQGWTISFLPLTSSVTNVTISGCQYSLSSSNLQFGYSLTVSNVITSPKAVFTFDEGEVIVVITRPNGVA</sequence>
<dbReference type="Gene3D" id="3.40.50.10240">
    <property type="entry name" value="Thiamin pyrophosphokinase, catalytic domain"/>
    <property type="match status" value="1"/>
</dbReference>
<keyword evidence="1 6" id="KW-0808">Transferase</keyword>
<dbReference type="RefSeq" id="XP_001738854.1">
    <property type="nucleotide sequence ID" value="XM_001738802.1"/>
</dbReference>
<dbReference type="OMA" id="ITYCPEG"/>
<dbReference type="InterPro" id="IPR036371">
    <property type="entry name" value="TPK_B1-bd_sf"/>
</dbReference>
<dbReference type="GO" id="GO:0016301">
    <property type="term" value="F:kinase activity"/>
    <property type="evidence" value="ECO:0007669"/>
    <property type="project" value="UniProtKB-KW"/>
</dbReference>
<dbReference type="GO" id="GO:0005524">
    <property type="term" value="F:ATP binding"/>
    <property type="evidence" value="ECO:0007669"/>
    <property type="project" value="UniProtKB-KW"/>
</dbReference>
<keyword evidence="7" id="KW-1185">Reference proteome</keyword>
<dbReference type="InterPro" id="IPR036759">
    <property type="entry name" value="TPK_catalytic_sf"/>
</dbReference>
<gene>
    <name evidence="6" type="ORF">EDI_195680</name>
</gene>
<dbReference type="InterPro" id="IPR053149">
    <property type="entry name" value="TPK"/>
</dbReference>